<dbReference type="Proteomes" id="UP000009136">
    <property type="component" value="Chromosome 17"/>
</dbReference>
<feature type="compositionally biased region" description="Low complexity" evidence="2">
    <location>
        <begin position="36"/>
        <end position="45"/>
    </location>
</feature>
<organism evidence="4 5">
    <name type="scientific">Bos taurus</name>
    <name type="common">Bovine</name>
    <dbReference type="NCBI Taxonomy" id="9913"/>
    <lineage>
        <taxon>Eukaryota</taxon>
        <taxon>Metazoa</taxon>
        <taxon>Chordata</taxon>
        <taxon>Craniata</taxon>
        <taxon>Vertebrata</taxon>
        <taxon>Euteleostomi</taxon>
        <taxon>Mammalia</taxon>
        <taxon>Eutheria</taxon>
        <taxon>Laurasiatheria</taxon>
        <taxon>Artiodactyla</taxon>
        <taxon>Ruminantia</taxon>
        <taxon>Pecora</taxon>
        <taxon>Bovidae</taxon>
        <taxon>Bovinae</taxon>
        <taxon>Bos</taxon>
    </lineage>
</organism>
<dbReference type="GeneTree" id="ENSGT00390000003948"/>
<proteinExistence type="inferred from homology"/>
<evidence type="ECO:0000256" key="2">
    <source>
        <dbReference type="SAM" id="MobiDB-lite"/>
    </source>
</evidence>
<dbReference type="GlyGen" id="E1BFS3">
    <property type="glycosylation" value="2 sites"/>
</dbReference>
<feature type="compositionally biased region" description="Low complexity" evidence="2">
    <location>
        <begin position="1"/>
        <end position="18"/>
    </location>
</feature>
<dbReference type="Pfam" id="PF07985">
    <property type="entry name" value="SRR1"/>
    <property type="match status" value="1"/>
</dbReference>
<dbReference type="InterPro" id="IPR040044">
    <property type="entry name" value="SRR1L"/>
</dbReference>
<evidence type="ECO:0000313" key="4">
    <source>
        <dbReference type="Ensembl" id="ENSBTAP00000016280.7"/>
    </source>
</evidence>
<feature type="compositionally biased region" description="Basic residues" evidence="2">
    <location>
        <begin position="19"/>
        <end position="32"/>
    </location>
</feature>
<dbReference type="GO" id="GO:0005737">
    <property type="term" value="C:cytoplasm"/>
    <property type="evidence" value="ECO:0000318"/>
    <property type="project" value="GO_Central"/>
</dbReference>
<dbReference type="HOGENOM" id="CLU_062516_0_0_1"/>
<evidence type="ECO:0000313" key="6">
    <source>
        <dbReference type="VGNC" id="VGNC:35293"/>
    </source>
</evidence>
<dbReference type="InterPro" id="IPR012942">
    <property type="entry name" value="SRR1-like"/>
</dbReference>
<name>E1BFS3_BOVIN</name>
<dbReference type="OrthoDB" id="551431at2759"/>
<evidence type="ECO:0000256" key="1">
    <source>
        <dbReference type="ARBA" id="ARBA00009856"/>
    </source>
</evidence>
<dbReference type="GO" id="GO:0005634">
    <property type="term" value="C:nucleus"/>
    <property type="evidence" value="ECO:0000318"/>
    <property type="project" value="GO_Central"/>
</dbReference>
<evidence type="ECO:0000313" key="5">
    <source>
        <dbReference type="Proteomes" id="UP000009136"/>
    </source>
</evidence>
<dbReference type="FunCoup" id="E1BFS3">
    <property type="interactions" value="3848"/>
</dbReference>
<evidence type="ECO:0000259" key="3">
    <source>
        <dbReference type="Pfam" id="PF07985"/>
    </source>
</evidence>
<dbReference type="InParanoid" id="E1BFS3"/>
<comment type="similarity">
    <text evidence="1">Belongs to the SRR1 family.</text>
</comment>
<dbReference type="Ensembl" id="ENSBTAT00000016280.8">
    <property type="protein sequence ID" value="ENSBTAP00000016280.7"/>
    <property type="gene ID" value="ENSBTAG00000012277.8"/>
</dbReference>
<dbReference type="PANTHER" id="PTHR28626">
    <property type="entry name" value="SRR1-LIKE PROTEIN"/>
    <property type="match status" value="1"/>
</dbReference>
<dbReference type="PANTHER" id="PTHR28626:SF3">
    <property type="entry name" value="SRR1-LIKE PROTEIN"/>
    <property type="match status" value="1"/>
</dbReference>
<keyword evidence="5" id="KW-1185">Reference proteome</keyword>
<dbReference type="VEuPathDB" id="HostDB:ENSBTAG00000012277"/>
<feature type="region of interest" description="Disordered" evidence="2">
    <location>
        <begin position="1"/>
        <end position="48"/>
    </location>
</feature>
<sequence length="338" mass="37211">AAAAAAAAAATRETWRAASPRRRRSAARRPKRREAAAAAGTPGAEPEVDGGVVLRRIQEAREDLVISDFWSSALGPALSETITGCLRKHLEQLRAPEGSLSEALGHLHLDAPPVEADATPGSVPEETLVPGTCCFKCVCYGVGKFASCVIARSQLAFLLLLLERCQIPRSHCCVYDPLFSRLEIAVLNALGVVVLGDNEEGKRSVCGEPTIFYMPHCGTALYNNLLWRNWSVDALSKVVIIGNSFGGLEERLLTRILHKHYPYVAKILTGLEELAFPQTPRYMDVFNDTSLHWFPVQKLTQLPTDTWAFREEPDYQDCEDLEIIRKKTEPPCADLSSL</sequence>
<reference evidence="4" key="2">
    <citation type="submission" date="2025-08" db="UniProtKB">
        <authorList>
            <consortium name="Ensembl"/>
        </authorList>
    </citation>
    <scope>IDENTIFICATION</scope>
    <source>
        <strain evidence="4">Hereford</strain>
    </source>
</reference>
<gene>
    <name evidence="4 6" type="primary">SRRD</name>
</gene>
<dbReference type="VGNC" id="VGNC:35293">
    <property type="gene designation" value="SRRD"/>
</dbReference>
<reference evidence="4" key="3">
    <citation type="submission" date="2025-09" db="UniProtKB">
        <authorList>
            <consortium name="Ensembl"/>
        </authorList>
    </citation>
    <scope>IDENTIFICATION</scope>
    <source>
        <strain evidence="4">Hereford</strain>
    </source>
</reference>
<feature type="domain" description="SRR1-like" evidence="3">
    <location>
        <begin position="136"/>
        <end position="293"/>
    </location>
</feature>
<dbReference type="PaxDb" id="9913-ENSBTAP00000016280"/>
<dbReference type="STRING" id="9913.ENSBTAP00000016280"/>
<dbReference type="AlphaFoldDB" id="E1BFS3"/>
<reference evidence="4" key="1">
    <citation type="submission" date="2018-03" db="EMBL/GenBank/DDBJ databases">
        <title>ARS-UCD1.2.</title>
        <authorList>
            <person name="Rosen B.D."/>
            <person name="Bickhart D.M."/>
            <person name="Koren S."/>
            <person name="Schnabel R.D."/>
            <person name="Hall R."/>
            <person name="Zimin A."/>
            <person name="Dreischer C."/>
            <person name="Schultheiss S."/>
            <person name="Schroeder S.G."/>
            <person name="Elsik C.G."/>
            <person name="Couldrey C."/>
            <person name="Liu G.E."/>
            <person name="Van Tassell C.P."/>
            <person name="Phillippy A.M."/>
            <person name="Smith T.P.L."/>
            <person name="Medrano J.F."/>
        </authorList>
    </citation>
    <scope>NUCLEOTIDE SEQUENCE [LARGE SCALE GENOMIC DNA]</scope>
    <source>
        <strain evidence="4">Hereford</strain>
    </source>
</reference>
<accession>E1BFS3</accession>
<protein>
    <submittedName>
        <fullName evidence="4">SRR1 domain containing</fullName>
    </submittedName>
</protein>
<dbReference type="Bgee" id="ENSBTAG00000012277">
    <property type="expression patterns" value="Expressed in retina and 104 other cell types or tissues"/>
</dbReference>
<dbReference type="eggNOG" id="KOG3131">
    <property type="taxonomic scope" value="Eukaryota"/>
</dbReference>